<keyword evidence="7" id="KW-0732">Signal</keyword>
<dbReference type="EC" id="3.4.21.107" evidence="4"/>
<dbReference type="GO" id="GO:0004252">
    <property type="term" value="F:serine-type endopeptidase activity"/>
    <property type="evidence" value="ECO:0007669"/>
    <property type="project" value="InterPro"/>
</dbReference>
<dbReference type="SUPFAM" id="SSF50494">
    <property type="entry name" value="Trypsin-like serine proteases"/>
    <property type="match status" value="1"/>
</dbReference>
<evidence type="ECO:0000256" key="6">
    <source>
        <dbReference type="ARBA" id="ARBA00022670"/>
    </source>
</evidence>
<dbReference type="GO" id="GO:0030313">
    <property type="term" value="C:cell envelope"/>
    <property type="evidence" value="ECO:0007669"/>
    <property type="project" value="UniProtKB-SubCell"/>
</dbReference>
<evidence type="ECO:0000256" key="8">
    <source>
        <dbReference type="ARBA" id="ARBA00022737"/>
    </source>
</evidence>
<dbReference type="SUPFAM" id="SSF50156">
    <property type="entry name" value="PDZ domain-like"/>
    <property type="match status" value="2"/>
</dbReference>
<evidence type="ECO:0000256" key="5">
    <source>
        <dbReference type="ARBA" id="ARBA00013958"/>
    </source>
</evidence>
<dbReference type="CDD" id="cd10839">
    <property type="entry name" value="cpPDZ1_DegP-like"/>
    <property type="match status" value="1"/>
</dbReference>
<evidence type="ECO:0000259" key="15">
    <source>
        <dbReference type="PROSITE" id="PS50106"/>
    </source>
</evidence>
<dbReference type="Gene3D" id="2.30.42.10">
    <property type="match status" value="1"/>
</dbReference>
<dbReference type="AlphaFoldDB" id="A0A644XPX5"/>
<dbReference type="Gene3D" id="2.30.42.60">
    <property type="match status" value="1"/>
</dbReference>
<dbReference type="PROSITE" id="PS50106">
    <property type="entry name" value="PDZ"/>
    <property type="match status" value="2"/>
</dbReference>
<feature type="domain" description="PDZ" evidence="15">
    <location>
        <begin position="287"/>
        <end position="340"/>
    </location>
</feature>
<evidence type="ECO:0000313" key="16">
    <source>
        <dbReference type="EMBL" id="MPM18199.1"/>
    </source>
</evidence>
<dbReference type="Pfam" id="PF13365">
    <property type="entry name" value="Trypsin_2"/>
    <property type="match status" value="1"/>
</dbReference>
<dbReference type="PANTHER" id="PTHR22939:SF130">
    <property type="entry name" value="PERIPLASMIC SERINE ENDOPROTEASE DEGP-LIKE-RELATED"/>
    <property type="match status" value="1"/>
</dbReference>
<evidence type="ECO:0000256" key="14">
    <source>
        <dbReference type="SAM" id="MobiDB-lite"/>
    </source>
</evidence>
<dbReference type="Pfam" id="PF13180">
    <property type="entry name" value="PDZ_2"/>
    <property type="match status" value="1"/>
</dbReference>
<dbReference type="EMBL" id="VSSQ01002937">
    <property type="protein sequence ID" value="MPM18199.1"/>
    <property type="molecule type" value="Genomic_DNA"/>
</dbReference>
<evidence type="ECO:0000256" key="2">
    <source>
        <dbReference type="ARBA" id="ARBA00004418"/>
    </source>
</evidence>
<comment type="subcellular location">
    <subcellularLocation>
        <location evidence="2">Periplasm</location>
    </subcellularLocation>
</comment>
<reference evidence="16" key="1">
    <citation type="submission" date="2019-08" db="EMBL/GenBank/DDBJ databases">
        <authorList>
            <person name="Kucharzyk K."/>
            <person name="Murdoch R.W."/>
            <person name="Higgins S."/>
            <person name="Loffler F."/>
        </authorList>
    </citation>
    <scope>NUCLEOTIDE SEQUENCE</scope>
</reference>
<sequence>MLRIHQKTLHGCAFAVAAALTLGTSLTVVQPAMAQPAAAARGLPDFTDLVDQVGPSVVNIRTTERVTQGGSMSGMDEEMMEFFRRFGVPIPNVPRSQNPQRRNQQPEEQPRGVGSGFIVSGDGYVMTNAHVVEGADEVIVTLTDKREFKAKIVGADKRSDVAVVKIEATGLPVVKMGDTNRLKVGEWVIAIGSPFGLDNTVTAGIVSAKQRDTGDYLPLIQTDVAVNPGNSGGPLINMRGEVVGINSQIYSRSGGFMGISFAIPIDEAIRVSDQLRASGRVTRGRIGVQIEQVSKDVAESLGMSKPQGALVRGVGVGSPAEKAGIEAGDVITKFDGKTVEKTVDLPRLVGNTKPGTKSSITVFRRGQSRDLPIMIAEVEPDEKAAAKTSPGAGKPKSSAAAEQLGLVVAELTDAQRKELKVKGGVRVTEVSEAAARAGLREGDVIMSVANTEVSNMKDFDAAIAKADKSKPINVLYRRGEWAQYALIRPSR</sequence>
<dbReference type="InterPro" id="IPR036034">
    <property type="entry name" value="PDZ_sf"/>
</dbReference>
<comment type="caution">
    <text evidence="16">The sequence shown here is derived from an EMBL/GenBank/DDBJ whole genome shotgun (WGS) entry which is preliminary data.</text>
</comment>
<evidence type="ECO:0000256" key="7">
    <source>
        <dbReference type="ARBA" id="ARBA00022729"/>
    </source>
</evidence>
<dbReference type="InterPro" id="IPR001940">
    <property type="entry name" value="Peptidase_S1C"/>
</dbReference>
<evidence type="ECO:0000256" key="12">
    <source>
        <dbReference type="ARBA" id="ARBA00023016"/>
    </source>
</evidence>
<dbReference type="Gene3D" id="2.40.10.120">
    <property type="match status" value="1"/>
</dbReference>
<keyword evidence="6" id="KW-0645">Protease</keyword>
<comment type="similarity">
    <text evidence="3">Belongs to the peptidase S1C family.</text>
</comment>
<dbReference type="SMART" id="SM00228">
    <property type="entry name" value="PDZ"/>
    <property type="match status" value="2"/>
</dbReference>
<name>A0A644XPX5_9ZZZZ</name>
<keyword evidence="9" id="KW-0574">Periplasm</keyword>
<keyword evidence="10" id="KW-0378">Hydrolase</keyword>
<evidence type="ECO:0000256" key="9">
    <source>
        <dbReference type="ARBA" id="ARBA00022764"/>
    </source>
</evidence>
<dbReference type="Pfam" id="PF00595">
    <property type="entry name" value="PDZ"/>
    <property type="match status" value="1"/>
</dbReference>
<feature type="region of interest" description="Disordered" evidence="14">
    <location>
        <begin position="91"/>
        <end position="114"/>
    </location>
</feature>
<accession>A0A644XPX5</accession>
<evidence type="ECO:0000256" key="11">
    <source>
        <dbReference type="ARBA" id="ARBA00022825"/>
    </source>
</evidence>
<keyword evidence="12" id="KW-0346">Stress response</keyword>
<evidence type="ECO:0000256" key="10">
    <source>
        <dbReference type="ARBA" id="ARBA00022801"/>
    </source>
</evidence>
<proteinExistence type="inferred from homology"/>
<dbReference type="InterPro" id="IPR011782">
    <property type="entry name" value="Pept_S1C_Do"/>
</dbReference>
<dbReference type="GO" id="GO:0006508">
    <property type="term" value="P:proteolysis"/>
    <property type="evidence" value="ECO:0007669"/>
    <property type="project" value="UniProtKB-KW"/>
</dbReference>
<evidence type="ECO:0000256" key="4">
    <source>
        <dbReference type="ARBA" id="ARBA00013035"/>
    </source>
</evidence>
<feature type="compositionally biased region" description="Low complexity" evidence="14">
    <location>
        <begin position="93"/>
        <end position="103"/>
    </location>
</feature>
<evidence type="ECO:0000256" key="3">
    <source>
        <dbReference type="ARBA" id="ARBA00010541"/>
    </source>
</evidence>
<dbReference type="PANTHER" id="PTHR22939">
    <property type="entry name" value="SERINE PROTEASE FAMILY S1C HTRA-RELATED"/>
    <property type="match status" value="1"/>
</dbReference>
<dbReference type="InterPro" id="IPR009003">
    <property type="entry name" value="Peptidase_S1_PA"/>
</dbReference>
<evidence type="ECO:0000256" key="13">
    <source>
        <dbReference type="ARBA" id="ARBA00032850"/>
    </source>
</evidence>
<organism evidence="16">
    <name type="scientific">bioreactor metagenome</name>
    <dbReference type="NCBI Taxonomy" id="1076179"/>
    <lineage>
        <taxon>unclassified sequences</taxon>
        <taxon>metagenomes</taxon>
        <taxon>ecological metagenomes</taxon>
    </lineage>
</organism>
<dbReference type="PRINTS" id="PR00834">
    <property type="entry name" value="PROTEASES2C"/>
</dbReference>
<protein>
    <recommendedName>
        <fullName evidence="5">Probable periplasmic serine endoprotease DegP-like</fullName>
        <ecNumber evidence="4">3.4.21.107</ecNumber>
    </recommendedName>
    <alternativeName>
        <fullName evidence="13">Protease Do</fullName>
    </alternativeName>
</protein>
<comment type="catalytic activity">
    <reaction evidence="1">
        <text>Acts on substrates that are at least partially unfolded. The cleavage site P1 residue is normally between a pair of hydrophobic residues, such as Val-|-Val.</text>
        <dbReference type="EC" id="3.4.21.107"/>
    </reaction>
</comment>
<dbReference type="InterPro" id="IPR001478">
    <property type="entry name" value="PDZ"/>
</dbReference>
<keyword evidence="11" id="KW-0720">Serine protease</keyword>
<dbReference type="NCBIfam" id="TIGR02037">
    <property type="entry name" value="degP_htrA_DO"/>
    <property type="match status" value="1"/>
</dbReference>
<evidence type="ECO:0000256" key="1">
    <source>
        <dbReference type="ARBA" id="ARBA00001772"/>
    </source>
</evidence>
<dbReference type="FunFam" id="2.40.10.120:FF:000007">
    <property type="entry name" value="Periplasmic serine endoprotease DegP-like"/>
    <property type="match status" value="1"/>
</dbReference>
<keyword evidence="8" id="KW-0677">Repeat</keyword>
<gene>
    <name evidence="16" type="ORF">SDC9_64605</name>
</gene>
<feature type="domain" description="PDZ" evidence="15">
    <location>
        <begin position="396"/>
        <end position="480"/>
    </location>
</feature>